<dbReference type="RefSeq" id="WP_117383535.1">
    <property type="nucleotide sequence ID" value="NZ_QWDE01000002.1"/>
</dbReference>
<name>A0A3E2NQ98_9SPHI</name>
<dbReference type="EMBL" id="QWDE01000002">
    <property type="protein sequence ID" value="RFZ83060.1"/>
    <property type="molecule type" value="Genomic_DNA"/>
</dbReference>
<dbReference type="Pfam" id="PF01047">
    <property type="entry name" value="MarR"/>
    <property type="match status" value="1"/>
</dbReference>
<dbReference type="InterPro" id="IPR036390">
    <property type="entry name" value="WH_DNA-bd_sf"/>
</dbReference>
<evidence type="ECO:0000313" key="5">
    <source>
        <dbReference type="EMBL" id="RFZ83060.1"/>
    </source>
</evidence>
<comment type="caution">
    <text evidence="5">The sequence shown here is derived from an EMBL/GenBank/DDBJ whole genome shotgun (WGS) entry which is preliminary data.</text>
</comment>
<keyword evidence="6" id="KW-1185">Reference proteome</keyword>
<dbReference type="GO" id="GO:0003677">
    <property type="term" value="F:DNA binding"/>
    <property type="evidence" value="ECO:0007669"/>
    <property type="project" value="UniProtKB-KW"/>
</dbReference>
<dbReference type="SMART" id="SM00347">
    <property type="entry name" value="HTH_MARR"/>
    <property type="match status" value="1"/>
</dbReference>
<dbReference type="GO" id="GO:0003700">
    <property type="term" value="F:DNA-binding transcription factor activity"/>
    <property type="evidence" value="ECO:0007669"/>
    <property type="project" value="InterPro"/>
</dbReference>
<evidence type="ECO:0000313" key="6">
    <source>
        <dbReference type="Proteomes" id="UP000260823"/>
    </source>
</evidence>
<dbReference type="Gene3D" id="1.10.10.10">
    <property type="entry name" value="Winged helix-like DNA-binding domain superfamily/Winged helix DNA-binding domain"/>
    <property type="match status" value="1"/>
</dbReference>
<dbReference type="Proteomes" id="UP000260823">
    <property type="component" value="Unassembled WGS sequence"/>
</dbReference>
<dbReference type="InterPro" id="IPR000835">
    <property type="entry name" value="HTH_MarR-typ"/>
</dbReference>
<dbReference type="PROSITE" id="PS50995">
    <property type="entry name" value="HTH_MARR_2"/>
    <property type="match status" value="1"/>
</dbReference>
<reference evidence="5 6" key="1">
    <citation type="submission" date="2018-08" db="EMBL/GenBank/DDBJ databases">
        <title>Mucilaginibacter terrae sp. nov., isolated from manganese diggings.</title>
        <authorList>
            <person name="Huang Y."/>
            <person name="Zhou Z."/>
        </authorList>
    </citation>
    <scope>NUCLEOTIDE SEQUENCE [LARGE SCALE GENOMIC DNA]</scope>
    <source>
        <strain evidence="5 6">ZH6</strain>
    </source>
</reference>
<dbReference type="OrthoDB" id="5327581at2"/>
<accession>A0A3E2NQ98</accession>
<organism evidence="5 6">
    <name type="scientific">Mucilaginibacter terrenus</name>
    <dbReference type="NCBI Taxonomy" id="2482727"/>
    <lineage>
        <taxon>Bacteria</taxon>
        <taxon>Pseudomonadati</taxon>
        <taxon>Bacteroidota</taxon>
        <taxon>Sphingobacteriia</taxon>
        <taxon>Sphingobacteriales</taxon>
        <taxon>Sphingobacteriaceae</taxon>
        <taxon>Mucilaginibacter</taxon>
    </lineage>
</organism>
<dbReference type="PANTHER" id="PTHR42756">
    <property type="entry name" value="TRANSCRIPTIONAL REGULATOR, MARR"/>
    <property type="match status" value="1"/>
</dbReference>
<keyword evidence="3" id="KW-0804">Transcription</keyword>
<dbReference type="InterPro" id="IPR036388">
    <property type="entry name" value="WH-like_DNA-bd_sf"/>
</dbReference>
<dbReference type="SUPFAM" id="SSF46785">
    <property type="entry name" value="Winged helix' DNA-binding domain"/>
    <property type="match status" value="1"/>
</dbReference>
<sequence>MQILLSKSLRRLSRLYSRAIVKVLPDLRLEHYAEIILLLASTQHTPTHKELAELFQVDKSRIAVLIEGMTKNGFVYTEQNVADRRAHFIYLTNRGKESVPKIQEAIEQVNHMINKQVDKTHLDHFYETLFKMQSNLVDIAL</sequence>
<protein>
    <submittedName>
        <fullName evidence="5">MarR family transcriptional regulator</fullName>
    </submittedName>
</protein>
<evidence type="ECO:0000256" key="2">
    <source>
        <dbReference type="ARBA" id="ARBA00023125"/>
    </source>
</evidence>
<dbReference type="AlphaFoldDB" id="A0A3E2NQ98"/>
<keyword evidence="1" id="KW-0805">Transcription regulation</keyword>
<keyword evidence="2" id="KW-0238">DNA-binding</keyword>
<evidence type="ECO:0000259" key="4">
    <source>
        <dbReference type="PROSITE" id="PS50995"/>
    </source>
</evidence>
<feature type="domain" description="HTH marR-type" evidence="4">
    <location>
        <begin position="2"/>
        <end position="134"/>
    </location>
</feature>
<evidence type="ECO:0000256" key="3">
    <source>
        <dbReference type="ARBA" id="ARBA00023163"/>
    </source>
</evidence>
<dbReference type="PANTHER" id="PTHR42756:SF1">
    <property type="entry name" value="TRANSCRIPTIONAL REPRESSOR OF EMRAB OPERON"/>
    <property type="match status" value="1"/>
</dbReference>
<proteinExistence type="predicted"/>
<evidence type="ECO:0000256" key="1">
    <source>
        <dbReference type="ARBA" id="ARBA00023015"/>
    </source>
</evidence>
<gene>
    <name evidence="5" type="ORF">DYU05_12990</name>
</gene>